<dbReference type="RefSeq" id="WP_179501215.1">
    <property type="nucleotide sequence ID" value="NZ_JACCAA010000001.1"/>
</dbReference>
<feature type="transmembrane region" description="Helical" evidence="6">
    <location>
        <begin position="263"/>
        <end position="285"/>
    </location>
</feature>
<dbReference type="PIRSF" id="PIRSF006060">
    <property type="entry name" value="AA_transporter"/>
    <property type="match status" value="1"/>
</dbReference>
<evidence type="ECO:0000256" key="1">
    <source>
        <dbReference type="ARBA" id="ARBA00004651"/>
    </source>
</evidence>
<dbReference type="GO" id="GO:0005886">
    <property type="term" value="C:plasma membrane"/>
    <property type="evidence" value="ECO:0007669"/>
    <property type="project" value="UniProtKB-SubCell"/>
</dbReference>
<feature type="transmembrane region" description="Helical" evidence="6">
    <location>
        <begin position="96"/>
        <end position="115"/>
    </location>
</feature>
<feature type="transmembrane region" description="Helical" evidence="6">
    <location>
        <begin position="460"/>
        <end position="478"/>
    </location>
</feature>
<dbReference type="EMBL" id="JACCAA010000001">
    <property type="protein sequence ID" value="NYG58011.1"/>
    <property type="molecule type" value="Genomic_DNA"/>
</dbReference>
<keyword evidence="5 6" id="KW-0472">Membrane</keyword>
<name>A0A7Y9RWL5_9ACTN</name>
<feature type="transmembrane region" description="Helical" evidence="6">
    <location>
        <begin position="153"/>
        <end position="171"/>
    </location>
</feature>
<comment type="caution">
    <text evidence="7">The sequence shown here is derived from an EMBL/GenBank/DDBJ whole genome shotgun (WGS) entry which is preliminary data.</text>
</comment>
<evidence type="ECO:0000256" key="5">
    <source>
        <dbReference type="ARBA" id="ARBA00023136"/>
    </source>
</evidence>
<keyword evidence="4 6" id="KW-1133">Transmembrane helix</keyword>
<dbReference type="AlphaFoldDB" id="A0A7Y9RWL5"/>
<evidence type="ECO:0000256" key="3">
    <source>
        <dbReference type="ARBA" id="ARBA00022692"/>
    </source>
</evidence>
<evidence type="ECO:0000256" key="4">
    <source>
        <dbReference type="ARBA" id="ARBA00022989"/>
    </source>
</evidence>
<proteinExistence type="predicted"/>
<dbReference type="InterPro" id="IPR002293">
    <property type="entry name" value="AA/rel_permease1"/>
</dbReference>
<dbReference type="Gene3D" id="1.20.1740.10">
    <property type="entry name" value="Amino acid/polyamine transporter I"/>
    <property type="match status" value="1"/>
</dbReference>
<dbReference type="Pfam" id="PF13520">
    <property type="entry name" value="AA_permease_2"/>
    <property type="match status" value="1"/>
</dbReference>
<feature type="transmembrane region" description="Helical" evidence="6">
    <location>
        <begin position="394"/>
        <end position="416"/>
    </location>
</feature>
<keyword evidence="8" id="KW-1185">Reference proteome</keyword>
<feature type="transmembrane region" description="Helical" evidence="6">
    <location>
        <begin position="183"/>
        <end position="203"/>
    </location>
</feature>
<protein>
    <submittedName>
        <fullName evidence="7">Amino acid transporter</fullName>
    </submittedName>
</protein>
<evidence type="ECO:0000313" key="8">
    <source>
        <dbReference type="Proteomes" id="UP000540656"/>
    </source>
</evidence>
<evidence type="ECO:0000256" key="2">
    <source>
        <dbReference type="ARBA" id="ARBA00022475"/>
    </source>
</evidence>
<comment type="subcellular location">
    <subcellularLocation>
        <location evidence="1">Cell membrane</location>
        <topology evidence="1">Multi-pass membrane protein</topology>
    </subcellularLocation>
</comment>
<gene>
    <name evidence="7" type="ORF">BJ980_000934</name>
</gene>
<dbReference type="PANTHER" id="PTHR42770:SF11">
    <property type="entry name" value="INNER MEMBRANE TRANSPORT PROTEIN YBAT"/>
    <property type="match status" value="1"/>
</dbReference>
<reference evidence="7 8" key="1">
    <citation type="submission" date="2020-07" db="EMBL/GenBank/DDBJ databases">
        <title>Sequencing the genomes of 1000 actinobacteria strains.</title>
        <authorList>
            <person name="Klenk H.-P."/>
        </authorList>
    </citation>
    <scope>NUCLEOTIDE SEQUENCE [LARGE SCALE GENOMIC DNA]</scope>
    <source>
        <strain evidence="7 8">DSM 23819</strain>
    </source>
</reference>
<dbReference type="Proteomes" id="UP000540656">
    <property type="component" value="Unassembled WGS sequence"/>
</dbReference>
<dbReference type="GO" id="GO:0022857">
    <property type="term" value="F:transmembrane transporter activity"/>
    <property type="evidence" value="ECO:0007669"/>
    <property type="project" value="InterPro"/>
</dbReference>
<feature type="transmembrane region" description="Helical" evidence="6">
    <location>
        <begin position="317"/>
        <end position="342"/>
    </location>
</feature>
<feature type="transmembrane region" description="Helical" evidence="6">
    <location>
        <begin position="223"/>
        <end position="242"/>
    </location>
</feature>
<dbReference type="PANTHER" id="PTHR42770">
    <property type="entry name" value="AMINO ACID TRANSPORTER-RELATED"/>
    <property type="match status" value="1"/>
</dbReference>
<feature type="transmembrane region" description="Helical" evidence="6">
    <location>
        <begin position="428"/>
        <end position="448"/>
    </location>
</feature>
<accession>A0A7Y9RWL5</accession>
<feature type="transmembrane region" description="Helical" evidence="6">
    <location>
        <begin position="28"/>
        <end position="50"/>
    </location>
</feature>
<keyword evidence="2" id="KW-1003">Cell membrane</keyword>
<keyword evidence="3 6" id="KW-0812">Transmembrane</keyword>
<dbReference type="InterPro" id="IPR050367">
    <property type="entry name" value="APC_superfamily"/>
</dbReference>
<sequence>MSTSDTEVIDDASGPDGAQLNRVLGPKLLLLFIVGDILGAGIYAVTGTMAAGVGGIVWLPFLLAFAVASLTALSYLELVTKYPQAAGAALYTHKAFGIHLVTFIVAFAVICSGITSASTSAVTLSQNFFGGMAVNGIWDEKVDGAAVTTVPDGVITLVALGFMVLLAAINLRGVGESVKFNVVLTVIEMAALAIVIGVGFYAMSKGSTGVGELVAFHDYQDKGMFMAVTVATSVAFFAMVGFEDSVNMVEETQNPEKIFPRTMLTGLGIAVVIYMLVAVSVVMVIPPGELKAIGDAEGRALLDVVSRGAPDFPIDRVFPFLACFAVANTALINMLMASRLLYGMARQRVLPSPLGKVLPGARTPWVGILFSTFLALVLLWYVSSDPDSNVVKNLSGTTALLLLCVFAVVNVACMILRNDPPAPGRHAFRSPGVTPLLAGLLCVFLVVVPGAERDAVQYQVAGGLLLVGLVLWVVTLVANKLDKAPTDEVSRDV</sequence>
<feature type="transmembrane region" description="Helical" evidence="6">
    <location>
        <begin position="363"/>
        <end position="382"/>
    </location>
</feature>
<evidence type="ECO:0000313" key="7">
    <source>
        <dbReference type="EMBL" id="NYG58011.1"/>
    </source>
</evidence>
<feature type="transmembrane region" description="Helical" evidence="6">
    <location>
        <begin position="56"/>
        <end position="76"/>
    </location>
</feature>
<organism evidence="7 8">
    <name type="scientific">Nocardioides daedukensis</name>
    <dbReference type="NCBI Taxonomy" id="634462"/>
    <lineage>
        <taxon>Bacteria</taxon>
        <taxon>Bacillati</taxon>
        <taxon>Actinomycetota</taxon>
        <taxon>Actinomycetes</taxon>
        <taxon>Propionibacteriales</taxon>
        <taxon>Nocardioidaceae</taxon>
        <taxon>Nocardioides</taxon>
    </lineage>
</organism>
<evidence type="ECO:0000256" key="6">
    <source>
        <dbReference type="SAM" id="Phobius"/>
    </source>
</evidence>